<feature type="compositionally biased region" description="Gly residues" evidence="6">
    <location>
        <begin position="197"/>
        <end position="211"/>
    </location>
</feature>
<dbReference type="GO" id="GO:0006906">
    <property type="term" value="P:vesicle fusion"/>
    <property type="evidence" value="ECO:0007669"/>
    <property type="project" value="TreeGrafter"/>
</dbReference>
<feature type="compositionally biased region" description="Basic and acidic residues" evidence="6">
    <location>
        <begin position="348"/>
        <end position="360"/>
    </location>
</feature>
<dbReference type="GO" id="GO:0005484">
    <property type="term" value="F:SNAP receptor activity"/>
    <property type="evidence" value="ECO:0007669"/>
    <property type="project" value="TreeGrafter"/>
</dbReference>
<dbReference type="GO" id="GO:0005886">
    <property type="term" value="C:plasma membrane"/>
    <property type="evidence" value="ECO:0007669"/>
    <property type="project" value="TreeGrafter"/>
</dbReference>
<organism evidence="8 9">
    <name type="scientific">Lineolata rhizophorae</name>
    <dbReference type="NCBI Taxonomy" id="578093"/>
    <lineage>
        <taxon>Eukaryota</taxon>
        <taxon>Fungi</taxon>
        <taxon>Dikarya</taxon>
        <taxon>Ascomycota</taxon>
        <taxon>Pezizomycotina</taxon>
        <taxon>Dothideomycetes</taxon>
        <taxon>Dothideomycetes incertae sedis</taxon>
        <taxon>Lineolatales</taxon>
        <taxon>Lineolataceae</taxon>
        <taxon>Lineolata</taxon>
    </lineage>
</organism>
<sequence length="470" mass="50103">MKKFGFSKKGDRSGDDASSLSSGPPADDHQRSALFGSRGGKLSKSGSGGAPNPYAQQGASPAGTPDPYSSGGGRPAMRSNPPSYSSAGSSAASGSMDRFWQDKSPVPPGGYGGGGYGPQQGGPGAGYGGSRYGSGGGDAGGPGGPQRSRYGAGGYGGLGRSNSQETMNTEAGREQLFGAAPQRLQQQQVAQQPYTYGRGGGAAGGAGGRYGAAGEEDDQSYSSQGYGGGARYEDRQLTEQEQEDEDVDAAKQEIRFIKQQDVSSTRNALRIAEQAEQTGRDTLGRLGQQGENIHHTERNLDLASNQNRIAEEKARELKTLNKSMFAMHVGNPFTASKRREERDRNIVDTNQREREARDATRAAAWSSQARQQEFARDARGNPIGPGAKKPNLVERSKYQFEADSEDDEMENEIDQNLDMLHGAAGRLKGLAGAMGKEVDEQNKHIDRIIGKTDKVDDQIAMNRARLDRIR</sequence>
<accession>A0A6A6P7Y0</accession>
<name>A0A6A6P7Y0_9PEZI</name>
<dbReference type="PROSITE" id="PS50192">
    <property type="entry name" value="T_SNARE"/>
    <property type="match status" value="1"/>
</dbReference>
<evidence type="ECO:0000256" key="6">
    <source>
        <dbReference type="SAM" id="MobiDB-lite"/>
    </source>
</evidence>
<feature type="compositionally biased region" description="Gly residues" evidence="6">
    <location>
        <begin position="109"/>
        <end position="144"/>
    </location>
</feature>
<dbReference type="GO" id="GO:0015031">
    <property type="term" value="P:protein transport"/>
    <property type="evidence" value="ECO:0007669"/>
    <property type="project" value="UniProtKB-KW"/>
</dbReference>
<protein>
    <recommendedName>
        <fullName evidence="4">Protein transport protein SEC9</fullName>
    </recommendedName>
</protein>
<feature type="compositionally biased region" description="Polar residues" evidence="6">
    <location>
        <begin position="160"/>
        <end position="169"/>
    </location>
</feature>
<gene>
    <name evidence="8" type="ORF">BDY21DRAFT_369939</name>
</gene>
<keyword evidence="2" id="KW-0813">Transport</keyword>
<feature type="compositionally biased region" description="Low complexity" evidence="6">
    <location>
        <begin position="179"/>
        <end position="192"/>
    </location>
</feature>
<dbReference type="FunFam" id="1.20.5.110:FF:000048">
    <property type="entry name" value="Protein transport protein SEC9"/>
    <property type="match status" value="1"/>
</dbReference>
<feature type="compositionally biased region" description="Low complexity" evidence="6">
    <location>
        <begin position="361"/>
        <end position="372"/>
    </location>
</feature>
<evidence type="ECO:0000256" key="5">
    <source>
        <dbReference type="SAM" id="Coils"/>
    </source>
</evidence>
<dbReference type="AlphaFoldDB" id="A0A6A6P7Y0"/>
<dbReference type="PANTHER" id="PTHR19305:SF9">
    <property type="entry name" value="SYNAPTOSOMAL-ASSOCIATED PROTEIN 29"/>
    <property type="match status" value="1"/>
</dbReference>
<feature type="domain" description="T-SNARE coiled-coil homology" evidence="7">
    <location>
        <begin position="407"/>
        <end position="469"/>
    </location>
</feature>
<dbReference type="FunFam" id="1.20.5.110:FF:000043">
    <property type="entry name" value="Protein transport protein sec9"/>
    <property type="match status" value="1"/>
</dbReference>
<evidence type="ECO:0000313" key="8">
    <source>
        <dbReference type="EMBL" id="KAF2460045.1"/>
    </source>
</evidence>
<dbReference type="GO" id="GO:0006887">
    <property type="term" value="P:exocytosis"/>
    <property type="evidence" value="ECO:0007669"/>
    <property type="project" value="TreeGrafter"/>
</dbReference>
<evidence type="ECO:0000256" key="3">
    <source>
        <dbReference type="ARBA" id="ARBA00022927"/>
    </source>
</evidence>
<evidence type="ECO:0000256" key="2">
    <source>
        <dbReference type="ARBA" id="ARBA00022448"/>
    </source>
</evidence>
<dbReference type="Proteomes" id="UP000799766">
    <property type="component" value="Unassembled WGS sequence"/>
</dbReference>
<evidence type="ECO:0000313" key="9">
    <source>
        <dbReference type="Proteomes" id="UP000799766"/>
    </source>
</evidence>
<dbReference type="GO" id="GO:0019905">
    <property type="term" value="F:syntaxin binding"/>
    <property type="evidence" value="ECO:0007669"/>
    <property type="project" value="TreeGrafter"/>
</dbReference>
<keyword evidence="5" id="KW-0175">Coiled coil</keyword>
<dbReference type="SUPFAM" id="SSF58038">
    <property type="entry name" value="SNARE fusion complex"/>
    <property type="match status" value="2"/>
</dbReference>
<keyword evidence="3" id="KW-0653">Protein transport</keyword>
<comment type="similarity">
    <text evidence="1">Belongs to the SNAP-25 family.</text>
</comment>
<dbReference type="PANTHER" id="PTHR19305">
    <property type="entry name" value="SYNAPTOSOMAL ASSOCIATED PROTEIN"/>
    <property type="match status" value="1"/>
</dbReference>
<feature type="coiled-coil region" evidence="5">
    <location>
        <begin position="293"/>
        <end position="320"/>
    </location>
</feature>
<feature type="region of interest" description="Disordered" evidence="6">
    <location>
        <begin position="348"/>
        <end position="392"/>
    </location>
</feature>
<reference evidence="8" key="1">
    <citation type="journal article" date="2020" name="Stud. Mycol.">
        <title>101 Dothideomycetes genomes: a test case for predicting lifestyles and emergence of pathogens.</title>
        <authorList>
            <person name="Haridas S."/>
            <person name="Albert R."/>
            <person name="Binder M."/>
            <person name="Bloem J."/>
            <person name="Labutti K."/>
            <person name="Salamov A."/>
            <person name="Andreopoulos B."/>
            <person name="Baker S."/>
            <person name="Barry K."/>
            <person name="Bills G."/>
            <person name="Bluhm B."/>
            <person name="Cannon C."/>
            <person name="Castanera R."/>
            <person name="Culley D."/>
            <person name="Daum C."/>
            <person name="Ezra D."/>
            <person name="Gonzalez J."/>
            <person name="Henrissat B."/>
            <person name="Kuo A."/>
            <person name="Liang C."/>
            <person name="Lipzen A."/>
            <person name="Lutzoni F."/>
            <person name="Magnuson J."/>
            <person name="Mondo S."/>
            <person name="Nolan M."/>
            <person name="Ohm R."/>
            <person name="Pangilinan J."/>
            <person name="Park H.-J."/>
            <person name="Ramirez L."/>
            <person name="Alfaro M."/>
            <person name="Sun H."/>
            <person name="Tritt A."/>
            <person name="Yoshinaga Y."/>
            <person name="Zwiers L.-H."/>
            <person name="Turgeon B."/>
            <person name="Goodwin S."/>
            <person name="Spatafora J."/>
            <person name="Crous P."/>
            <person name="Grigoriev I."/>
        </authorList>
    </citation>
    <scope>NUCLEOTIDE SEQUENCE</scope>
    <source>
        <strain evidence="8">ATCC 16933</strain>
    </source>
</reference>
<dbReference type="GO" id="GO:0031201">
    <property type="term" value="C:SNARE complex"/>
    <property type="evidence" value="ECO:0007669"/>
    <property type="project" value="TreeGrafter"/>
</dbReference>
<evidence type="ECO:0000256" key="1">
    <source>
        <dbReference type="ARBA" id="ARBA00009480"/>
    </source>
</evidence>
<dbReference type="SMART" id="SM00397">
    <property type="entry name" value="t_SNARE"/>
    <property type="match status" value="2"/>
</dbReference>
<dbReference type="EMBL" id="MU001674">
    <property type="protein sequence ID" value="KAF2460045.1"/>
    <property type="molecule type" value="Genomic_DNA"/>
</dbReference>
<dbReference type="CDD" id="cd15886">
    <property type="entry name" value="SNARE_SEC9N"/>
    <property type="match status" value="1"/>
</dbReference>
<evidence type="ECO:0000256" key="4">
    <source>
        <dbReference type="ARBA" id="ARBA00072549"/>
    </source>
</evidence>
<evidence type="ECO:0000259" key="7">
    <source>
        <dbReference type="PROSITE" id="PS50192"/>
    </source>
</evidence>
<proteinExistence type="inferred from homology"/>
<keyword evidence="9" id="KW-1185">Reference proteome</keyword>
<dbReference type="InterPro" id="IPR000727">
    <property type="entry name" value="T_SNARE_dom"/>
</dbReference>
<feature type="region of interest" description="Disordered" evidence="6">
    <location>
        <begin position="1"/>
        <end position="248"/>
    </location>
</feature>
<feature type="compositionally biased region" description="Low complexity" evidence="6">
    <location>
        <begin position="83"/>
        <end position="95"/>
    </location>
</feature>
<dbReference type="CDD" id="cd15857">
    <property type="entry name" value="SNARE_SEC9C"/>
    <property type="match status" value="1"/>
</dbReference>
<dbReference type="OrthoDB" id="18679at2759"/>
<dbReference type="Gene3D" id="1.20.5.110">
    <property type="match status" value="2"/>
</dbReference>